<dbReference type="AlphaFoldDB" id="A0AAP9YDK6"/>
<protein>
    <submittedName>
        <fullName evidence="2">Uncharacterized protein</fullName>
    </submittedName>
</protein>
<dbReference type="Proteomes" id="UP000596192">
    <property type="component" value="Chromosome"/>
</dbReference>
<proteinExistence type="predicted"/>
<feature type="region of interest" description="Disordered" evidence="1">
    <location>
        <begin position="101"/>
        <end position="132"/>
    </location>
</feature>
<feature type="compositionally biased region" description="Basic and acidic residues" evidence="1">
    <location>
        <begin position="110"/>
        <end position="122"/>
    </location>
</feature>
<reference evidence="2 3" key="1">
    <citation type="submission" date="2020-12" db="EMBL/GenBank/DDBJ databases">
        <title>Genomic Analysis and Response surface optimization of nitrogen-fixing conditions for A. chroococcum strain HR1, Isolation from rhizosphere soil.</title>
        <authorList>
            <person name="Li J."/>
            <person name="Yang H."/>
            <person name="Liu H."/>
            <person name="Wang C."/>
            <person name="Tian Y."/>
            <person name="Lu X.Y."/>
        </authorList>
    </citation>
    <scope>NUCLEOTIDE SEQUENCE [LARGE SCALE GENOMIC DNA]</scope>
    <source>
        <strain evidence="2 3">HR1</strain>
    </source>
</reference>
<sequence>MKPAAIIANCLAQQAAADSRAALDYATGCSVGTVLALFAAGLLSADECDAGTTAARAADRARRLAWDAARVAAFAADPALAGAHSCPQTAHNPATNAPLSAIPDHFPGPENEHSPTHAEGAGEPHAQQTAPADAGAYVVTAEADESGERLYVAGPFASYTEADELAAALQEDSDQWAEDDPLLCTSHVRYRVERLADLQDTGQPGPQQDATPALEPQAWGFLGLAYCLGDCLGDVAANPPTEAERSMLRGMAASALRAWQAVHAEHGEELASLHDTIRHAEQVGAHSVGAVSVDLLRLLIGEGVRHG</sequence>
<dbReference type="RefSeq" id="WP_198866814.1">
    <property type="nucleotide sequence ID" value="NZ_CP066310.1"/>
</dbReference>
<dbReference type="EMBL" id="CP066310">
    <property type="protein sequence ID" value="QQE88540.1"/>
    <property type="molecule type" value="Genomic_DNA"/>
</dbReference>
<evidence type="ECO:0000256" key="1">
    <source>
        <dbReference type="SAM" id="MobiDB-lite"/>
    </source>
</evidence>
<gene>
    <name evidence="2" type="ORF">GKQ51_20280</name>
</gene>
<accession>A0AAP9YDK6</accession>
<evidence type="ECO:0000313" key="3">
    <source>
        <dbReference type="Proteomes" id="UP000596192"/>
    </source>
</evidence>
<evidence type="ECO:0000313" key="2">
    <source>
        <dbReference type="EMBL" id="QQE88540.1"/>
    </source>
</evidence>
<organism evidence="2 3">
    <name type="scientific">Azotobacter chroococcum</name>
    <dbReference type="NCBI Taxonomy" id="353"/>
    <lineage>
        <taxon>Bacteria</taxon>
        <taxon>Pseudomonadati</taxon>
        <taxon>Pseudomonadota</taxon>
        <taxon>Gammaproteobacteria</taxon>
        <taxon>Pseudomonadales</taxon>
        <taxon>Pseudomonadaceae</taxon>
        <taxon>Azotobacter</taxon>
    </lineage>
</organism>
<name>A0AAP9YDK6_9GAMM</name>